<evidence type="ECO:0000313" key="2">
    <source>
        <dbReference type="Proteomes" id="UP000002669"/>
    </source>
</evidence>
<dbReference type="InParanoid" id="E5QZX1"/>
<keyword evidence="2" id="KW-1185">Reference proteome</keyword>
<dbReference type="Proteomes" id="UP000002669">
    <property type="component" value="Unassembled WGS sequence"/>
</dbReference>
<dbReference type="VEuPathDB" id="FungiDB:MGYG_08894"/>
<protein>
    <submittedName>
        <fullName evidence="1">Uncharacterized protein</fullName>
    </submittedName>
</protein>
<reference evidence="2" key="1">
    <citation type="journal article" date="2012" name="MBio">
        <title>Comparative genome analysis of Trichophyton rubrum and related dermatophytes reveals candidate genes involved in infection.</title>
        <authorList>
            <person name="Martinez D.A."/>
            <person name="Oliver B.G."/>
            <person name="Graeser Y."/>
            <person name="Goldberg J.M."/>
            <person name="Li W."/>
            <person name="Martinez-Rossi N.M."/>
            <person name="Monod M."/>
            <person name="Shelest E."/>
            <person name="Barton R.C."/>
            <person name="Birch E."/>
            <person name="Brakhage A.A."/>
            <person name="Chen Z."/>
            <person name="Gurr S.J."/>
            <person name="Heiman D."/>
            <person name="Heitman J."/>
            <person name="Kosti I."/>
            <person name="Rossi A."/>
            <person name="Saif S."/>
            <person name="Samalova M."/>
            <person name="Saunders C.W."/>
            <person name="Shea T."/>
            <person name="Summerbell R.C."/>
            <person name="Xu J."/>
            <person name="Young S."/>
            <person name="Zeng Q."/>
            <person name="Birren B.W."/>
            <person name="Cuomo C.A."/>
            <person name="White T.C."/>
        </authorList>
    </citation>
    <scope>NUCLEOTIDE SEQUENCE [LARGE SCALE GENOMIC DNA]</scope>
    <source>
        <strain evidence="2">ATCC MYA-4604 / CBS 118893</strain>
    </source>
</reference>
<sequence length="97" mass="10787">MAKNLYVRNITDAFAVSLLWNGSSIEPLYAIADTVGTGFPWLLYVLLLKPHAKLSTMPFSNVLTHNPRPRKTLQQLIADGYFSGFDMQADILSASLE</sequence>
<gene>
    <name evidence="1" type="ORF">MGYG_08894</name>
</gene>
<dbReference type="EMBL" id="DS989822">
    <property type="protein sequence ID" value="EFQ97434.1"/>
    <property type="molecule type" value="Genomic_DNA"/>
</dbReference>
<name>E5QZX1_ARTGP</name>
<organism evidence="2">
    <name type="scientific">Arthroderma gypseum (strain ATCC MYA-4604 / CBS 118893)</name>
    <name type="common">Microsporum gypseum</name>
    <dbReference type="NCBI Taxonomy" id="535722"/>
    <lineage>
        <taxon>Eukaryota</taxon>
        <taxon>Fungi</taxon>
        <taxon>Dikarya</taxon>
        <taxon>Ascomycota</taxon>
        <taxon>Pezizomycotina</taxon>
        <taxon>Eurotiomycetes</taxon>
        <taxon>Eurotiomycetidae</taxon>
        <taxon>Onygenales</taxon>
        <taxon>Arthrodermataceae</taxon>
        <taxon>Nannizzia</taxon>
    </lineage>
</organism>
<dbReference type="RefSeq" id="XP_003176386.1">
    <property type="nucleotide sequence ID" value="XM_003176338.1"/>
</dbReference>
<dbReference type="AlphaFoldDB" id="E5QZX1"/>
<proteinExistence type="predicted"/>
<evidence type="ECO:0000313" key="1">
    <source>
        <dbReference type="EMBL" id="EFQ97434.1"/>
    </source>
</evidence>
<dbReference type="GeneID" id="10031703"/>
<accession>E5QZX1</accession>
<dbReference type="HOGENOM" id="CLU_2346250_0_0_1"/>